<evidence type="ECO:0000313" key="4">
    <source>
        <dbReference type="Proteomes" id="UP001620645"/>
    </source>
</evidence>
<dbReference type="InterPro" id="IPR056868">
    <property type="entry name" value="Lipocalin_dom_nem"/>
</dbReference>
<reference evidence="3 4" key="1">
    <citation type="submission" date="2024-10" db="EMBL/GenBank/DDBJ databases">
        <authorList>
            <person name="Kim D."/>
        </authorList>
    </citation>
    <scope>NUCLEOTIDE SEQUENCE [LARGE SCALE GENOMIC DNA]</scope>
    <source>
        <strain evidence="3">Taebaek</strain>
    </source>
</reference>
<dbReference type="InterPro" id="IPR012674">
    <property type="entry name" value="Calycin"/>
</dbReference>
<evidence type="ECO:0000313" key="3">
    <source>
        <dbReference type="EMBL" id="KAL3102255.1"/>
    </source>
</evidence>
<keyword evidence="4" id="KW-1185">Reference proteome</keyword>
<evidence type="ECO:0000256" key="1">
    <source>
        <dbReference type="SAM" id="MobiDB-lite"/>
    </source>
</evidence>
<dbReference type="Gene3D" id="2.40.128.20">
    <property type="match status" value="1"/>
</dbReference>
<dbReference type="PANTHER" id="PTHR37437:SF4">
    <property type="entry name" value="LIPOCALIN-RELATED PROTEIN"/>
    <property type="match status" value="1"/>
</dbReference>
<feature type="domain" description="Lipocalin" evidence="2">
    <location>
        <begin position="573"/>
        <end position="638"/>
    </location>
</feature>
<dbReference type="AlphaFoldDB" id="A0ABD2KH56"/>
<proteinExistence type="predicted"/>
<dbReference type="SUPFAM" id="SSF50814">
    <property type="entry name" value="Lipocalins"/>
    <property type="match status" value="1"/>
</dbReference>
<gene>
    <name evidence="3" type="ORF">niasHS_003664</name>
</gene>
<dbReference type="Proteomes" id="UP001620645">
    <property type="component" value="Unassembled WGS sequence"/>
</dbReference>
<name>A0ABD2KH56_HETSC</name>
<feature type="region of interest" description="Disordered" evidence="1">
    <location>
        <begin position="220"/>
        <end position="252"/>
    </location>
</feature>
<dbReference type="Pfam" id="PF24976">
    <property type="entry name" value="Lipocalin_10"/>
    <property type="match status" value="1"/>
</dbReference>
<sequence length="650" mass="73980">MHFLLRCHSLPLLPRSLCFFFGFFFSVSRPISARATWAPFPNSPPPSEFLADSESHRSFSLGPHHSFIQEEHSPAWSVSYTAPNDGRQNVRPSHRYVFQGVQFAKPPDPQSIWQEQLNQLKQKDAQSMELMGRTEIPQAIRNYFSLDLPPEKVIKEITGVDLHSLLGPPFDKFMDTTNAPTFTRPTTSKDKLVQYFERSLDNFLDGRYRAMERIPYLTEKEKQMQQQQQQNTKTDDIGKAQAAHNKTEEEHDEFMEGSGEELVELEENSVPSFSSSISGIPKQIPFIPKVPVDFIVPQEDQPTEIVSKLLELNAKTVEKKIDGMTKPVKSFGNRPKAKGAVLHGKSLAEGDGRMAKPTKQYFQYGDKSSYQQGVVSSLLQFMGINNQKASNELDQVLTEWIMDHSSRHVTKQEKKSYGEESTYTRIQKFLNSPLAPLCSVGETMDNFELDSLMGQWFEVMHSPLMSSSMCTMFSYEMLSRSSSTEGVGSVFQTLQFTSPKGNRTTQRDGFRNWHESIGTMPMPMQQQPLLSSGYALMPRPGQIVFRRSNTPEEVNVRVIDAAYGDGIPSSAFRRGRRYEYAILGINCNYPLFVIAREPYTFKQKYERHVMETLEKKGLINAFSRLLNIVTGIDPAQCQLPAHLFDAKNHR</sequence>
<organism evidence="3 4">
    <name type="scientific">Heterodera schachtii</name>
    <name type="common">Sugarbeet cyst nematode worm</name>
    <name type="synonym">Tylenchus schachtii</name>
    <dbReference type="NCBI Taxonomy" id="97005"/>
    <lineage>
        <taxon>Eukaryota</taxon>
        <taxon>Metazoa</taxon>
        <taxon>Ecdysozoa</taxon>
        <taxon>Nematoda</taxon>
        <taxon>Chromadorea</taxon>
        <taxon>Rhabditida</taxon>
        <taxon>Tylenchina</taxon>
        <taxon>Tylenchomorpha</taxon>
        <taxon>Tylenchoidea</taxon>
        <taxon>Heteroderidae</taxon>
        <taxon>Heteroderinae</taxon>
        <taxon>Heterodera</taxon>
    </lineage>
</organism>
<dbReference type="EMBL" id="JBICCN010000026">
    <property type="protein sequence ID" value="KAL3102255.1"/>
    <property type="molecule type" value="Genomic_DNA"/>
</dbReference>
<evidence type="ECO:0000259" key="2">
    <source>
        <dbReference type="Pfam" id="PF24976"/>
    </source>
</evidence>
<dbReference type="PANTHER" id="PTHR37437">
    <property type="entry name" value="LIPOCALIN-RELATED PROTEIN-RELATED"/>
    <property type="match status" value="1"/>
</dbReference>
<comment type="caution">
    <text evidence="3">The sequence shown here is derived from an EMBL/GenBank/DDBJ whole genome shotgun (WGS) entry which is preliminary data.</text>
</comment>
<accession>A0ABD2KH56</accession>
<protein>
    <recommendedName>
        <fullName evidence="2">Lipocalin domain-containing protein</fullName>
    </recommendedName>
</protein>